<reference evidence="11 12" key="1">
    <citation type="journal article" date="2020" name="J. Bacteriol.">
        <title>Aerococcus urinae Isolated from Women with Lower Urinary Tract Symptoms: In Vitro Aggregation and Genome Analysis.</title>
        <authorList>
            <person name="Hilt E.E."/>
            <person name="Putonti C."/>
            <person name="Thomas-White K."/>
            <person name="Lewis A.L."/>
            <person name="Visick K.L."/>
            <person name="Gilbert N.M."/>
            <person name="Wolfe A.J."/>
        </authorList>
    </citation>
    <scope>NUCLEOTIDE SEQUENCE [LARGE SCALE GENOMIC DNA]</scope>
    <source>
        <strain evidence="11 12">UMB1016</strain>
    </source>
</reference>
<name>A0A1E9PRR8_9LACT</name>
<feature type="domain" description="Prepilin peptidase A24 N-terminal" evidence="9">
    <location>
        <begin position="12"/>
        <end position="91"/>
    </location>
</feature>
<feature type="transmembrane region" description="Helical" evidence="7">
    <location>
        <begin position="42"/>
        <end position="58"/>
    </location>
</feature>
<keyword evidence="4 7" id="KW-0812">Transmembrane</keyword>
<protein>
    <submittedName>
        <fullName evidence="10">Prepilin peptidase</fullName>
        <ecNumber evidence="11">3.4.23.43</ecNumber>
    </submittedName>
</protein>
<evidence type="ECO:0000256" key="3">
    <source>
        <dbReference type="ARBA" id="ARBA00022475"/>
    </source>
</evidence>
<keyword evidence="5 7" id="KW-1133">Transmembrane helix</keyword>
<gene>
    <name evidence="11" type="ORF">DBT44_0008435</name>
    <name evidence="10" type="ORF">ODY61_06760</name>
</gene>
<evidence type="ECO:0000259" key="9">
    <source>
        <dbReference type="Pfam" id="PF06750"/>
    </source>
</evidence>
<dbReference type="Gene3D" id="1.20.120.1220">
    <property type="match status" value="1"/>
</dbReference>
<dbReference type="EMBL" id="JAOTMY010000003">
    <property type="protein sequence ID" value="MCY3087803.1"/>
    <property type="molecule type" value="Genomic_DNA"/>
</dbReference>
<reference evidence="10" key="2">
    <citation type="submission" date="2022-09" db="EMBL/GenBank/DDBJ databases">
        <title>Aerococcus urinae taxonomy study.</title>
        <authorList>
            <person name="Christensen J."/>
            <person name="Senneby E."/>
        </authorList>
    </citation>
    <scope>NUCLEOTIDE SEQUENCE</scope>
    <source>
        <strain evidence="10">LUND-41-B12</strain>
    </source>
</reference>
<evidence type="ECO:0000259" key="8">
    <source>
        <dbReference type="Pfam" id="PF01478"/>
    </source>
</evidence>
<dbReference type="AlphaFoldDB" id="A0A1E9PRR8"/>
<evidence type="ECO:0000313" key="13">
    <source>
        <dbReference type="Proteomes" id="UP001069047"/>
    </source>
</evidence>
<evidence type="ECO:0000256" key="6">
    <source>
        <dbReference type="ARBA" id="ARBA00023136"/>
    </source>
</evidence>
<dbReference type="GO" id="GO:0006465">
    <property type="term" value="P:signal peptide processing"/>
    <property type="evidence" value="ECO:0007669"/>
    <property type="project" value="TreeGrafter"/>
</dbReference>
<feature type="transmembrane region" description="Helical" evidence="7">
    <location>
        <begin position="188"/>
        <end position="206"/>
    </location>
</feature>
<accession>A0A9Q4DEJ9</accession>
<keyword evidence="3" id="KW-1003">Cell membrane</keyword>
<feature type="transmembrane region" description="Helical" evidence="7">
    <location>
        <begin position="147"/>
        <end position="167"/>
    </location>
</feature>
<evidence type="ECO:0000313" key="12">
    <source>
        <dbReference type="Proteomes" id="UP000250354"/>
    </source>
</evidence>
<reference evidence="11" key="3">
    <citation type="submission" date="2024-02" db="EMBL/GenBank/DDBJ databases">
        <authorList>
            <person name="Choi B."/>
        </authorList>
    </citation>
    <scope>NUCLEOTIDE SEQUENCE</scope>
    <source>
        <strain evidence="11">UMB1016</strain>
    </source>
</reference>
<dbReference type="EMBL" id="CP145132">
    <property type="protein sequence ID" value="WWC54400.1"/>
    <property type="molecule type" value="Genomic_DNA"/>
</dbReference>
<dbReference type="InterPro" id="IPR010627">
    <property type="entry name" value="Prepilin_pept_A24_N"/>
</dbReference>
<evidence type="ECO:0000256" key="4">
    <source>
        <dbReference type="ARBA" id="ARBA00022692"/>
    </source>
</evidence>
<dbReference type="InterPro" id="IPR000045">
    <property type="entry name" value="Prepilin_IV_endopep_pep"/>
</dbReference>
<comment type="subcellular location">
    <subcellularLocation>
        <location evidence="1">Cell membrane</location>
        <topology evidence="1">Multi-pass membrane protein</topology>
    </subcellularLocation>
</comment>
<evidence type="ECO:0000256" key="7">
    <source>
        <dbReference type="SAM" id="Phobius"/>
    </source>
</evidence>
<dbReference type="PANTHER" id="PTHR30487:SF0">
    <property type="entry name" value="PREPILIN LEADER PEPTIDASE_N-METHYLTRANSFERASE-RELATED"/>
    <property type="match status" value="1"/>
</dbReference>
<keyword evidence="6 7" id="KW-0472">Membrane</keyword>
<dbReference type="Pfam" id="PF01478">
    <property type="entry name" value="Peptidase_A24"/>
    <property type="match status" value="1"/>
</dbReference>
<dbReference type="Proteomes" id="UP000250354">
    <property type="component" value="Chromosome"/>
</dbReference>
<keyword evidence="11" id="KW-0378">Hydrolase</keyword>
<dbReference type="Pfam" id="PF06750">
    <property type="entry name" value="A24_N_bact"/>
    <property type="match status" value="1"/>
</dbReference>
<feature type="transmembrane region" description="Helical" evidence="7">
    <location>
        <begin position="123"/>
        <end position="141"/>
    </location>
</feature>
<evidence type="ECO:0000256" key="1">
    <source>
        <dbReference type="ARBA" id="ARBA00004651"/>
    </source>
</evidence>
<proteinExistence type="inferred from homology"/>
<dbReference type="GO" id="GO:0004190">
    <property type="term" value="F:aspartic-type endopeptidase activity"/>
    <property type="evidence" value="ECO:0007669"/>
    <property type="project" value="UniProtKB-EC"/>
</dbReference>
<evidence type="ECO:0000256" key="5">
    <source>
        <dbReference type="ARBA" id="ARBA00022989"/>
    </source>
</evidence>
<dbReference type="GO" id="GO:0005886">
    <property type="term" value="C:plasma membrane"/>
    <property type="evidence" value="ECO:0007669"/>
    <property type="project" value="UniProtKB-SubCell"/>
</dbReference>
<dbReference type="GeneID" id="86858222"/>
<dbReference type="PANTHER" id="PTHR30487">
    <property type="entry name" value="TYPE 4 PREPILIN-LIKE PROTEINS LEADER PEPTIDE-PROCESSING ENZYME"/>
    <property type="match status" value="1"/>
</dbReference>
<dbReference type="Proteomes" id="UP001069047">
    <property type="component" value="Unassembled WGS sequence"/>
</dbReference>
<dbReference type="InterPro" id="IPR050882">
    <property type="entry name" value="Prepilin_peptidase/N-MTase"/>
</dbReference>
<evidence type="ECO:0000256" key="2">
    <source>
        <dbReference type="ARBA" id="ARBA00005801"/>
    </source>
</evidence>
<dbReference type="RefSeq" id="WP_070558297.1">
    <property type="nucleotide sequence ID" value="NZ_CAJHLJ010000004.1"/>
</dbReference>
<comment type="similarity">
    <text evidence="2">Belongs to the peptidase A24 family.</text>
</comment>
<accession>A0A1E9PRR8</accession>
<feature type="transmembrane region" description="Helical" evidence="7">
    <location>
        <begin position="218"/>
        <end position="236"/>
    </location>
</feature>
<keyword evidence="12" id="KW-1185">Reference proteome</keyword>
<evidence type="ECO:0000313" key="11">
    <source>
        <dbReference type="EMBL" id="WWC54400.1"/>
    </source>
</evidence>
<evidence type="ECO:0000313" key="10">
    <source>
        <dbReference type="EMBL" id="MCY3087803.1"/>
    </source>
</evidence>
<organism evidence="10 13">
    <name type="scientific">Aerococcus mictus</name>
    <dbReference type="NCBI Taxonomy" id="2976810"/>
    <lineage>
        <taxon>Bacteria</taxon>
        <taxon>Bacillati</taxon>
        <taxon>Bacillota</taxon>
        <taxon>Bacilli</taxon>
        <taxon>Lactobacillales</taxon>
        <taxon>Aerococcaceae</taxon>
        <taxon>Aerococcus</taxon>
    </lineage>
</organism>
<feature type="transmembrane region" description="Helical" evidence="7">
    <location>
        <begin position="70"/>
        <end position="89"/>
    </location>
</feature>
<feature type="transmembrane region" description="Helical" evidence="7">
    <location>
        <begin position="95"/>
        <end position="111"/>
    </location>
</feature>
<dbReference type="EC" id="3.4.23.43" evidence="11"/>
<sequence>MGLSLVFFFFAALASCLMAFSHRYLKKLPFLWARSQCDQCQITLSALSLIPLAGYFLSGGRCFHCQRPIAWTYPLFEGLFALLSLLILARFPTGQAAYLVTLHSLLFVMAMTDLEEMWVPDRFQVLFFLSLLAYHGLYTPASHYSSLLFHLLACGLILTLLVYRLPGSLGGADIKIFLSLALFFPPRIYPLFICLASGLALVYLLISAWLKQRSLKDPLAFFPLIWLAFDLTLILAY</sequence>
<feature type="domain" description="Prepilin type IV endopeptidase peptidase" evidence="8">
    <location>
        <begin position="102"/>
        <end position="205"/>
    </location>
</feature>